<dbReference type="STRING" id="64971.SAMN05421831_10712"/>
<evidence type="ECO:0000313" key="4">
    <source>
        <dbReference type="Proteomes" id="UP000242999"/>
    </source>
</evidence>
<keyword evidence="1" id="KW-0143">Chaperone</keyword>
<dbReference type="InterPro" id="IPR021059">
    <property type="entry name" value="DnaJ-related_N"/>
</dbReference>
<accession>A0A1H6SLI0</accession>
<proteinExistence type="predicted"/>
<dbReference type="RefSeq" id="WP_093309584.1">
    <property type="nucleotide sequence ID" value="NZ_FNYH01000007.1"/>
</dbReference>
<dbReference type="Gene3D" id="1.10.287.110">
    <property type="entry name" value="DnaJ domain"/>
    <property type="match status" value="1"/>
</dbReference>
<dbReference type="AlphaFoldDB" id="A0A1H6SLI0"/>
<dbReference type="EMBL" id="FNYH01000007">
    <property type="protein sequence ID" value="SEI66744.1"/>
    <property type="molecule type" value="Genomic_DNA"/>
</dbReference>
<dbReference type="Pfam" id="PF12339">
    <property type="entry name" value="DNAJ_related"/>
    <property type="match status" value="1"/>
</dbReference>
<dbReference type="SMART" id="SM00271">
    <property type="entry name" value="DnaJ"/>
    <property type="match status" value="1"/>
</dbReference>
<organism evidence="3 4">
    <name type="scientific">Allopseudospirillum japonicum</name>
    <dbReference type="NCBI Taxonomy" id="64971"/>
    <lineage>
        <taxon>Bacteria</taxon>
        <taxon>Pseudomonadati</taxon>
        <taxon>Pseudomonadota</taxon>
        <taxon>Gammaproteobacteria</taxon>
        <taxon>Oceanospirillales</taxon>
        <taxon>Oceanospirillaceae</taxon>
        <taxon>Allopseudospirillum</taxon>
    </lineage>
</organism>
<dbReference type="Proteomes" id="UP000242999">
    <property type="component" value="Unassembled WGS sequence"/>
</dbReference>
<keyword evidence="4" id="KW-1185">Reference proteome</keyword>
<evidence type="ECO:0000313" key="3">
    <source>
        <dbReference type="EMBL" id="SEI66744.1"/>
    </source>
</evidence>
<dbReference type="InterPro" id="IPR036869">
    <property type="entry name" value="J_dom_sf"/>
</dbReference>
<dbReference type="OrthoDB" id="581986at2"/>
<gene>
    <name evidence="3" type="ORF">SAMN05421831_10712</name>
</gene>
<dbReference type="CDD" id="cd06257">
    <property type="entry name" value="DnaJ"/>
    <property type="match status" value="1"/>
</dbReference>
<sequence length="199" mass="22914">MKALQLSQLHQDLVEVLSQYPEGINEHTLLKVLHERGVVELKENTFSDSVELFRTHFLLYNALYQLRDELWRHARGHLEISATRVCLSPYQIASAALDEYDPMRDYYLDMQVLEQTTREDIDAALNSFWKRFHEENVFASGGLQAQALATLGLSTGTPAQEIKKQYRRLAMRHHPDRGGDPGKLQEINEAMAILKPLLR</sequence>
<dbReference type="InterPro" id="IPR001623">
    <property type="entry name" value="DnaJ_domain"/>
</dbReference>
<dbReference type="PROSITE" id="PS50076">
    <property type="entry name" value="DNAJ_2"/>
    <property type="match status" value="1"/>
</dbReference>
<feature type="domain" description="J" evidence="2">
    <location>
        <begin position="146"/>
        <end position="199"/>
    </location>
</feature>
<dbReference type="SUPFAM" id="SSF46565">
    <property type="entry name" value="Chaperone J-domain"/>
    <property type="match status" value="1"/>
</dbReference>
<reference evidence="4" key="1">
    <citation type="submission" date="2016-10" db="EMBL/GenBank/DDBJ databases">
        <authorList>
            <person name="Varghese N."/>
            <person name="Submissions S."/>
        </authorList>
    </citation>
    <scope>NUCLEOTIDE SEQUENCE [LARGE SCALE GENOMIC DNA]</scope>
    <source>
        <strain evidence="4">DSM 7165</strain>
    </source>
</reference>
<protein>
    <submittedName>
        <fullName evidence="3">DnaJ domain-containing protein</fullName>
    </submittedName>
</protein>
<dbReference type="PRINTS" id="PR00625">
    <property type="entry name" value="JDOMAIN"/>
</dbReference>
<evidence type="ECO:0000256" key="1">
    <source>
        <dbReference type="ARBA" id="ARBA00023186"/>
    </source>
</evidence>
<dbReference type="Pfam" id="PF00226">
    <property type="entry name" value="DnaJ"/>
    <property type="match status" value="1"/>
</dbReference>
<evidence type="ECO:0000259" key="2">
    <source>
        <dbReference type="PROSITE" id="PS50076"/>
    </source>
</evidence>
<name>A0A1H6SLI0_9GAMM</name>